<reference evidence="1" key="1">
    <citation type="submission" date="2019-12" db="EMBL/GenBank/DDBJ databases">
        <title>Genome sequencing and annotation of Brassica cretica.</title>
        <authorList>
            <person name="Studholme D.J."/>
            <person name="Sarris P."/>
        </authorList>
    </citation>
    <scope>NUCLEOTIDE SEQUENCE</scope>
    <source>
        <strain evidence="1">PFS-109/04</strain>
        <tissue evidence="1">Leaf</tissue>
    </source>
</reference>
<protein>
    <submittedName>
        <fullName evidence="1">Uncharacterized protein</fullName>
    </submittedName>
</protein>
<accession>A0A8S9Q6K8</accession>
<dbReference type="AlphaFoldDB" id="A0A8S9Q6K8"/>
<name>A0A8S9Q6K8_BRACR</name>
<gene>
    <name evidence="1" type="ORF">F2Q69_00023095</name>
</gene>
<evidence type="ECO:0000313" key="2">
    <source>
        <dbReference type="Proteomes" id="UP000712600"/>
    </source>
</evidence>
<comment type="caution">
    <text evidence="1">The sequence shown here is derived from an EMBL/GenBank/DDBJ whole genome shotgun (WGS) entry which is preliminary data.</text>
</comment>
<evidence type="ECO:0000313" key="1">
    <source>
        <dbReference type="EMBL" id="KAF3537797.1"/>
    </source>
</evidence>
<dbReference type="EMBL" id="QGKX02001290">
    <property type="protein sequence ID" value="KAF3537797.1"/>
    <property type="molecule type" value="Genomic_DNA"/>
</dbReference>
<organism evidence="1 2">
    <name type="scientific">Brassica cretica</name>
    <name type="common">Mustard</name>
    <dbReference type="NCBI Taxonomy" id="69181"/>
    <lineage>
        <taxon>Eukaryota</taxon>
        <taxon>Viridiplantae</taxon>
        <taxon>Streptophyta</taxon>
        <taxon>Embryophyta</taxon>
        <taxon>Tracheophyta</taxon>
        <taxon>Spermatophyta</taxon>
        <taxon>Magnoliopsida</taxon>
        <taxon>eudicotyledons</taxon>
        <taxon>Gunneridae</taxon>
        <taxon>Pentapetalae</taxon>
        <taxon>rosids</taxon>
        <taxon>malvids</taxon>
        <taxon>Brassicales</taxon>
        <taxon>Brassicaceae</taxon>
        <taxon>Brassiceae</taxon>
        <taxon>Brassica</taxon>
    </lineage>
</organism>
<proteinExistence type="predicted"/>
<sequence>MNGGDEVETLSPLYWRLSQVFGDAVQGLRRRKMTRENLLKVSNMIIVAKPYVLRMKLLKLFYEDTYSVDSFQDCIRGSVVKTLWRQSREVVVAGAFKGDEADTAEEENYDFLYAS</sequence>
<dbReference type="Proteomes" id="UP000712600">
    <property type="component" value="Unassembled WGS sequence"/>
</dbReference>